<accession>A0A743U287</accession>
<dbReference type="AlphaFoldDB" id="A0A743U287"/>
<evidence type="ECO:0000313" key="1">
    <source>
        <dbReference type="EMBL" id="HAF2210416.1"/>
    </source>
</evidence>
<gene>
    <name evidence="1" type="ORF">G9E81_003092</name>
</gene>
<dbReference type="Gene3D" id="3.90.1690.10">
    <property type="entry name" value="phage-related protein like domain"/>
    <property type="match status" value="1"/>
</dbReference>
<name>A0A743U287_SALER</name>
<proteinExistence type="predicted"/>
<evidence type="ECO:0008006" key="2">
    <source>
        <dbReference type="Google" id="ProtNLM"/>
    </source>
</evidence>
<dbReference type="EMBL" id="DAAUNW010000008">
    <property type="protein sequence ID" value="HAF2210416.1"/>
    <property type="molecule type" value="Genomic_DNA"/>
</dbReference>
<dbReference type="InterPro" id="IPR053738">
    <property type="entry name" value="Lambda_capsid_assembly"/>
</dbReference>
<organism evidence="1">
    <name type="scientific">Salmonella enterica</name>
    <name type="common">Salmonella choleraesuis</name>
    <dbReference type="NCBI Taxonomy" id="28901"/>
    <lineage>
        <taxon>Bacteria</taxon>
        <taxon>Pseudomonadati</taxon>
        <taxon>Pseudomonadota</taxon>
        <taxon>Gammaproteobacteria</taxon>
        <taxon>Enterobacterales</taxon>
        <taxon>Enterobacteriaceae</taxon>
        <taxon>Salmonella</taxon>
    </lineage>
</organism>
<sequence>MSSEYLKGKRVADPILTSVARGYKNADFISSFIFPRIGVEKEGIKVPTFGKGVFATYETLRAMGAASNIATREKTGTMDIVLDEHDLAFPVDYREQHESMFNEQAKAVKRARNGILLSQEVAAAAMAQNTALYLKENVRKFTAADSWAAGKGDPVRDVSSGMDAVRDAIGLRPNLMVMGASVLPLLRFHPALQAVMGANERKRITVELMKDIFEIENIVIGYPVKLEDNDKKDAAAKTVDIWKDNLMLFHVSGPQNEGDNGDENEPSFGYNFELNGLPIADTYPGEGGKISYARYTDIYKMAVVGGDAGYIMTNLKGASK</sequence>
<comment type="caution">
    <text evidence="1">The sequence shown here is derived from an EMBL/GenBank/DDBJ whole genome shotgun (WGS) entry which is preliminary data.</text>
</comment>
<reference evidence="1" key="2">
    <citation type="submission" date="2020-02" db="EMBL/GenBank/DDBJ databases">
        <authorList>
            <consortium name="NCBI Pathogen Detection Project"/>
        </authorList>
    </citation>
    <scope>NUCLEOTIDE SEQUENCE</scope>
    <source>
        <strain evidence="1">MA.GW_S00744-09</strain>
    </source>
</reference>
<protein>
    <recommendedName>
        <fullName evidence="2">Gp34</fullName>
    </recommendedName>
</protein>
<reference evidence="1" key="1">
    <citation type="journal article" date="2018" name="Genome Biol.">
        <title>SKESA: strategic k-mer extension for scrupulous assemblies.</title>
        <authorList>
            <person name="Souvorov A."/>
            <person name="Agarwala R."/>
            <person name="Lipman D.J."/>
        </authorList>
    </citation>
    <scope>NUCLEOTIDE SEQUENCE</scope>
    <source>
        <strain evidence="1">MA.GW_S00744-09</strain>
    </source>
</reference>